<dbReference type="Proteomes" id="UP000291269">
    <property type="component" value="Unassembled WGS sequence"/>
</dbReference>
<gene>
    <name evidence="2" type="ORF">ESZ91_00155</name>
    <name evidence="1" type="ORF">ESZ91_11505</name>
</gene>
<sequence>MPKALILDDYDEIGNRERMNLEGRSILALQENDGRIKGICYGANPKQRDVFYMQVIEELSRALYKSMSRTDFIRFQNELLLKLGV</sequence>
<evidence type="ECO:0000313" key="3">
    <source>
        <dbReference type="Proteomes" id="UP000291269"/>
    </source>
</evidence>
<dbReference type="RefSeq" id="WP_129222915.1">
    <property type="nucleotide sequence ID" value="NZ_SDOZ01000001.1"/>
</dbReference>
<comment type="caution">
    <text evidence="2">The sequence shown here is derived from an EMBL/GenBank/DDBJ whole genome shotgun (WGS) entry which is preliminary data.</text>
</comment>
<dbReference type="AlphaFoldDB" id="A0A4Q2KFN1"/>
<organism evidence="2 3">
    <name type="scientific">Candidatus Borkfalkia ceftriaxoniphila</name>
    <dbReference type="NCBI Taxonomy" id="2508949"/>
    <lineage>
        <taxon>Bacteria</taxon>
        <taxon>Bacillati</taxon>
        <taxon>Bacillota</taxon>
        <taxon>Clostridia</taxon>
        <taxon>Christensenellales</taxon>
        <taxon>Christensenellaceae</taxon>
        <taxon>Candidatus Borkfalkia</taxon>
    </lineage>
</organism>
<keyword evidence="3" id="KW-1185">Reference proteome</keyword>
<protein>
    <submittedName>
        <fullName evidence="2">Uncharacterized protein</fullName>
    </submittedName>
</protein>
<evidence type="ECO:0000313" key="2">
    <source>
        <dbReference type="EMBL" id="RXZ63824.1"/>
    </source>
</evidence>
<dbReference type="EMBL" id="SDOZ01000008">
    <property type="protein sequence ID" value="RXZ57812.1"/>
    <property type="molecule type" value="Genomic_DNA"/>
</dbReference>
<evidence type="ECO:0000313" key="1">
    <source>
        <dbReference type="EMBL" id="RXZ57812.1"/>
    </source>
</evidence>
<proteinExistence type="predicted"/>
<name>A0A4Q2KFN1_9FIRM</name>
<dbReference type="EMBL" id="SDOZ01000001">
    <property type="protein sequence ID" value="RXZ63824.1"/>
    <property type="molecule type" value="Genomic_DNA"/>
</dbReference>
<accession>A0A4Q2KFN1</accession>
<reference evidence="2 3" key="1">
    <citation type="journal article" date="2019" name="Gut">
        <title>Antibiotics-induced monodominance of a novel gut bacterial order.</title>
        <authorList>
            <person name="Hildebrand F."/>
            <person name="Moitinho-Silva L."/>
            <person name="Blasche S."/>
            <person name="Jahn M.T."/>
            <person name="Gossmann T.I."/>
            <person name="Heuerta-Cepas J."/>
            <person name="Hercog R."/>
            <person name="Luetge M."/>
            <person name="Bahram M."/>
            <person name="Pryszlak A."/>
            <person name="Alves R.J."/>
            <person name="Waszak S.M."/>
            <person name="Zhu A."/>
            <person name="Ye L."/>
            <person name="Costea P.I."/>
            <person name="Aalvink S."/>
            <person name="Belzer C."/>
            <person name="Forslund S.K."/>
            <person name="Sunagawa S."/>
            <person name="Hentschel U."/>
            <person name="Merten C."/>
            <person name="Patil K.R."/>
            <person name="Benes V."/>
            <person name="Bork P."/>
        </authorList>
    </citation>
    <scope>NUCLEOTIDE SEQUENCE [LARGE SCALE GENOMIC DNA]</scope>
    <source>
        <strain evidence="2 3">HDS1380</strain>
    </source>
</reference>
<dbReference type="OrthoDB" id="5503604at2"/>